<dbReference type="Gene3D" id="1.20.1250.10">
    <property type="match status" value="1"/>
</dbReference>
<dbReference type="KEGG" id="loc:107079109"/>
<keyword evidence="4 10" id="KW-0964">Secreted</keyword>
<organism evidence="11 12">
    <name type="scientific">Lepisosteus oculatus</name>
    <name type="common">Spotted gar</name>
    <dbReference type="NCBI Taxonomy" id="7918"/>
    <lineage>
        <taxon>Eukaryota</taxon>
        <taxon>Metazoa</taxon>
        <taxon>Chordata</taxon>
        <taxon>Craniata</taxon>
        <taxon>Vertebrata</taxon>
        <taxon>Euteleostomi</taxon>
        <taxon>Actinopterygii</taxon>
        <taxon>Neopterygii</taxon>
        <taxon>Holostei</taxon>
        <taxon>Semionotiformes</taxon>
        <taxon>Lepisosteidae</taxon>
        <taxon>Lepisosteus</taxon>
    </lineage>
</organism>
<keyword evidence="12" id="KW-1185">Reference proteome</keyword>
<evidence type="ECO:0000256" key="4">
    <source>
        <dbReference type="ARBA" id="ARBA00022525"/>
    </source>
</evidence>
<reference evidence="11" key="2">
    <citation type="submission" date="2025-08" db="UniProtKB">
        <authorList>
            <consortium name="Ensembl"/>
        </authorList>
    </citation>
    <scope>IDENTIFICATION</scope>
</reference>
<evidence type="ECO:0000256" key="3">
    <source>
        <dbReference type="ARBA" id="ARBA00014463"/>
    </source>
</evidence>
<dbReference type="Bgee" id="ENSLOCG00000003721">
    <property type="expression patterns" value="Expressed in testis and 4 other cell types or tissues"/>
</dbReference>
<dbReference type="InterPro" id="IPR050676">
    <property type="entry name" value="IL-12"/>
</dbReference>
<reference evidence="12" key="1">
    <citation type="submission" date="2011-12" db="EMBL/GenBank/DDBJ databases">
        <title>The Draft Genome of Lepisosteus oculatus.</title>
        <authorList>
            <consortium name="The Broad Institute Genome Assembly &amp; Analysis Group"/>
            <consortium name="Computational R&amp;D Group"/>
            <consortium name="and Sequencing Platform"/>
            <person name="Di Palma F."/>
            <person name="Alfoldi J."/>
            <person name="Johnson J."/>
            <person name="Berlin A."/>
            <person name="Gnerre S."/>
            <person name="Jaffe D."/>
            <person name="MacCallum I."/>
            <person name="Young S."/>
            <person name="Walker B.J."/>
            <person name="Lander E.S."/>
            <person name="Lindblad-Toh K."/>
        </authorList>
    </citation>
    <scope>NUCLEOTIDE SEQUENCE [LARGE SCALE GENOMIC DNA]</scope>
</reference>
<dbReference type="OrthoDB" id="9893660at2759"/>
<feature type="signal peptide" evidence="10">
    <location>
        <begin position="1"/>
        <end position="29"/>
    </location>
</feature>
<evidence type="ECO:0000313" key="11">
    <source>
        <dbReference type="Ensembl" id="ENSLOCP00000004421.1"/>
    </source>
</evidence>
<keyword evidence="10" id="KW-0202">Cytokine</keyword>
<dbReference type="eggNOG" id="ENOG502S8JN">
    <property type="taxonomic scope" value="Eukaryota"/>
</dbReference>
<comment type="subunit">
    <text evidence="10">Heterodimer with IL12B; disulfide-linked. The heterodimer is known as interleukin IL-12.</text>
</comment>
<evidence type="ECO:0000256" key="1">
    <source>
        <dbReference type="ARBA" id="ARBA00004613"/>
    </source>
</evidence>
<dbReference type="GO" id="GO:0035722">
    <property type="term" value="P:interleukin-12-mediated signaling pathway"/>
    <property type="evidence" value="ECO:0000318"/>
    <property type="project" value="GO_Central"/>
</dbReference>
<evidence type="ECO:0000256" key="6">
    <source>
        <dbReference type="ARBA" id="ARBA00023030"/>
    </source>
</evidence>
<dbReference type="InParanoid" id="W5M7R3"/>
<evidence type="ECO:0000256" key="8">
    <source>
        <dbReference type="ARBA" id="ARBA00023180"/>
    </source>
</evidence>
<dbReference type="AlphaFoldDB" id="W5M7R3"/>
<dbReference type="InterPro" id="IPR004281">
    <property type="entry name" value="IL-12_alpha"/>
</dbReference>
<dbReference type="PANTHER" id="PTHR48485">
    <property type="entry name" value="INTERLEUKIN-12 SUBUNIT BETA-RELATED"/>
    <property type="match status" value="1"/>
</dbReference>
<evidence type="ECO:0000256" key="10">
    <source>
        <dbReference type="RuleBase" id="RU363133"/>
    </source>
</evidence>
<dbReference type="GO" id="GO:0005143">
    <property type="term" value="F:interleukin-12 receptor binding"/>
    <property type="evidence" value="ECO:0000318"/>
    <property type="project" value="GO_Central"/>
</dbReference>
<comment type="subcellular location">
    <subcellularLocation>
        <location evidence="1 10">Secreted</location>
    </subcellularLocation>
</comment>
<dbReference type="GO" id="GO:0006955">
    <property type="term" value="P:immune response"/>
    <property type="evidence" value="ECO:0007669"/>
    <property type="project" value="InterPro"/>
</dbReference>
<feature type="chain" id="PRO_5009032120" description="Interleukin-12 subunit alpha" evidence="10">
    <location>
        <begin position="30"/>
        <end position="211"/>
    </location>
</feature>
<comment type="similarity">
    <text evidence="2 10">Belongs to the IL-6 superfamily.</text>
</comment>
<evidence type="ECO:0000256" key="5">
    <source>
        <dbReference type="ARBA" id="ARBA00022729"/>
    </source>
</evidence>
<dbReference type="GO" id="GO:0005125">
    <property type="term" value="F:cytokine activity"/>
    <property type="evidence" value="ECO:0007669"/>
    <property type="project" value="UniProtKB-KW"/>
</dbReference>
<dbReference type="Pfam" id="PF03039">
    <property type="entry name" value="IL12"/>
    <property type="match status" value="1"/>
</dbReference>
<name>W5M7R3_LEPOC</name>
<dbReference type="SMR" id="W5M7R3"/>
<keyword evidence="7 10" id="KW-1015">Disulfide bond</keyword>
<accession>W5M7R3</accession>
<evidence type="ECO:0000256" key="7">
    <source>
        <dbReference type="ARBA" id="ARBA00023157"/>
    </source>
</evidence>
<dbReference type="GeneID" id="107079109"/>
<comment type="subunit">
    <text evidence="9">Heterodimer with IL12B; disulfide-linked. This heterodimer is known as interleukin IL-12. Heterodimer with EBI3/IL27B; not disulfide-linked. This heterodimer is known as interleukin IL-35. Interacts with NBR1; this interaction promotes IL-12 secretion.</text>
</comment>
<evidence type="ECO:0000313" key="12">
    <source>
        <dbReference type="Proteomes" id="UP000018468"/>
    </source>
</evidence>
<keyword evidence="6 10" id="KW-0339">Growth factor</keyword>
<dbReference type="SUPFAM" id="SSF47266">
    <property type="entry name" value="4-helical cytokines"/>
    <property type="match status" value="1"/>
</dbReference>
<dbReference type="GeneTree" id="ENSGT00390000016906"/>
<dbReference type="Proteomes" id="UP000018468">
    <property type="component" value="Linkage group LG14"/>
</dbReference>
<dbReference type="EMBL" id="AHAT01029690">
    <property type="status" value="NOT_ANNOTATED_CDS"/>
    <property type="molecule type" value="Genomic_DNA"/>
</dbReference>
<keyword evidence="5 10" id="KW-0732">Signal</keyword>
<proteinExistence type="inferred from homology"/>
<evidence type="ECO:0000256" key="2">
    <source>
        <dbReference type="ARBA" id="ARBA00007432"/>
    </source>
</evidence>
<dbReference type="Ensembl" id="ENSLOCT00000004429.1">
    <property type="protein sequence ID" value="ENSLOCP00000004421.1"/>
    <property type="gene ID" value="ENSLOCG00000003721.1"/>
</dbReference>
<evidence type="ECO:0000256" key="9">
    <source>
        <dbReference type="ARBA" id="ARBA00047077"/>
    </source>
</evidence>
<dbReference type="GO" id="GO:0008083">
    <property type="term" value="F:growth factor activity"/>
    <property type="evidence" value="ECO:0007669"/>
    <property type="project" value="UniProtKB-KW"/>
</dbReference>
<keyword evidence="8" id="KW-0325">Glycoprotein</keyword>
<reference evidence="11" key="3">
    <citation type="submission" date="2025-09" db="UniProtKB">
        <authorList>
            <consortium name="Ensembl"/>
        </authorList>
    </citation>
    <scope>IDENTIFICATION</scope>
</reference>
<dbReference type="GO" id="GO:0043514">
    <property type="term" value="C:interleukin-12 complex"/>
    <property type="evidence" value="ECO:0000318"/>
    <property type="project" value="GO_Central"/>
</dbReference>
<dbReference type="PANTHER" id="PTHR48485:SF1">
    <property type="entry name" value="INTERLEUKIN-12 SUBUNIT ALPHA"/>
    <property type="match status" value="1"/>
</dbReference>
<gene>
    <name evidence="10" type="primary">IL12A</name>
</gene>
<sequence length="211" mass="23258">MSLQKIDFCFSAWLVLALLSTHFAAVCEGSAGGQQHRASSPDVLGSCLERSRTLLANVTNALGQKDNYEGFNCSQILLSLDITNGMTVKACEPDTEENTGCSGHRKTPFNKSACLGNISIDLWDYKNELLSYKHANLEGTLIKRVDELLECLSSAASTPNDSFTLTPAPQTATLENNFENRERLCKVLKAFRVRIVTISRVLSYIKLSRMS</sequence>
<protein>
    <recommendedName>
        <fullName evidence="3 10">Interleukin-12 subunit alpha</fullName>
        <shortName evidence="10">IL-12A</shortName>
    </recommendedName>
</protein>
<dbReference type="InterPro" id="IPR009079">
    <property type="entry name" value="4_helix_cytokine-like_core"/>
</dbReference>
<dbReference type="CTD" id="3592"/>